<protein>
    <submittedName>
        <fullName evidence="1">Uncharacterized protein</fullName>
    </submittedName>
</protein>
<reference evidence="1 2" key="1">
    <citation type="submission" date="2018-09" db="EMBL/GenBank/DDBJ databases">
        <title>Marinorhizobium profundi gen. nov., sp. nov., isolated from a deep-sea sediment sample from the New Britain Trench and proposal of Marinorhizobiaceae fam. nov. in the order Rhizobiales of the class Alphaproteobacteria.</title>
        <authorList>
            <person name="Cao J."/>
        </authorList>
    </citation>
    <scope>NUCLEOTIDE SEQUENCE [LARGE SCALE GENOMIC DNA]</scope>
    <source>
        <strain evidence="1 2">WS11</strain>
    </source>
</reference>
<organism evidence="1 2">
    <name type="scientific">Georhizobium profundi</name>
    <dbReference type="NCBI Taxonomy" id="2341112"/>
    <lineage>
        <taxon>Bacteria</taxon>
        <taxon>Pseudomonadati</taxon>
        <taxon>Pseudomonadota</taxon>
        <taxon>Alphaproteobacteria</taxon>
        <taxon>Hyphomicrobiales</taxon>
        <taxon>Rhizobiaceae</taxon>
        <taxon>Georhizobium</taxon>
    </lineage>
</organism>
<dbReference type="Proteomes" id="UP000268192">
    <property type="component" value="Chromosome"/>
</dbReference>
<keyword evidence="2" id="KW-1185">Reference proteome</keyword>
<evidence type="ECO:0000313" key="1">
    <source>
        <dbReference type="EMBL" id="AZN70841.1"/>
    </source>
</evidence>
<proteinExistence type="predicted"/>
<dbReference type="AlphaFoldDB" id="A0A3Q8XM92"/>
<gene>
    <name evidence="1" type="ORF">D5400_05730</name>
</gene>
<sequence length="144" mass="15841">MIDGVDHAEVPFLEHDIMAEHARRRLEQDEAGQPLSHLLGRLANEMIDLAGAVEAIEHDLTAGEADHGDDARVMRLQTLDLTIQRLRGLGHFLDALSVNVPHGVAIHLQDALRIMTLSDVKSRLSGEADGRRDAVKESGDIELF</sequence>
<name>A0A3Q8XM92_9HYPH</name>
<dbReference type="KEGG" id="abaw:D5400_05730"/>
<dbReference type="EMBL" id="CP032509">
    <property type="protein sequence ID" value="AZN70841.1"/>
    <property type="molecule type" value="Genomic_DNA"/>
</dbReference>
<accession>A0A3Q8XM92</accession>
<evidence type="ECO:0000313" key="2">
    <source>
        <dbReference type="Proteomes" id="UP000268192"/>
    </source>
</evidence>